<feature type="compositionally biased region" description="Basic and acidic residues" evidence="1">
    <location>
        <begin position="1"/>
        <end position="21"/>
    </location>
</feature>
<dbReference type="Proteomes" id="UP000663671">
    <property type="component" value="Chromosome 4"/>
</dbReference>
<reference evidence="2" key="1">
    <citation type="submission" date="2021-01" db="EMBL/GenBank/DDBJ databases">
        <title>Chromosome-level genome assembly of a human fungal pathogen reveals clustering of transcriptionally co-regulated genes.</title>
        <authorList>
            <person name="Voorhies M."/>
            <person name="Cohen S."/>
            <person name="Shea T.P."/>
            <person name="Petrus S."/>
            <person name="Munoz J.F."/>
            <person name="Poplawski S."/>
            <person name="Goldman W.E."/>
            <person name="Michael T."/>
            <person name="Cuomo C.A."/>
            <person name="Sil A."/>
            <person name="Beyhan S."/>
        </authorList>
    </citation>
    <scope>NUCLEOTIDE SEQUENCE</scope>
    <source>
        <strain evidence="2">WU24</strain>
    </source>
</reference>
<feature type="compositionally biased region" description="Basic and acidic residues" evidence="1">
    <location>
        <begin position="61"/>
        <end position="77"/>
    </location>
</feature>
<dbReference type="EMBL" id="CP069110">
    <property type="protein sequence ID" value="QSS59902.1"/>
    <property type="molecule type" value="Genomic_DNA"/>
</dbReference>
<feature type="region of interest" description="Disordered" evidence="1">
    <location>
        <begin position="137"/>
        <end position="158"/>
    </location>
</feature>
<protein>
    <submittedName>
        <fullName evidence="2">Uncharacterized protein</fullName>
    </submittedName>
</protein>
<dbReference type="AlphaFoldDB" id="A0A8A1M615"/>
<sequence>MDERTITHGRENELIDAEKNKGNAPSANEETKTHTSGRQTGQEAERMETGIGGAESGGPEGWRDDRGGSRRSKVRWERGGGLEAVGCTKEEVYTEMSAEETKPRFCEELGRVMTGRIRLGAAWQRHNAAGHFVVQNRMTPNGQRRDKLQERRETKDEM</sequence>
<evidence type="ECO:0000313" key="3">
    <source>
        <dbReference type="Proteomes" id="UP000663671"/>
    </source>
</evidence>
<feature type="compositionally biased region" description="Gly residues" evidence="1">
    <location>
        <begin position="50"/>
        <end position="60"/>
    </location>
</feature>
<evidence type="ECO:0000313" key="2">
    <source>
        <dbReference type="EMBL" id="QSS59902.1"/>
    </source>
</evidence>
<proteinExistence type="predicted"/>
<dbReference type="VEuPathDB" id="FungiDB:I7I51_04698"/>
<feature type="region of interest" description="Disordered" evidence="1">
    <location>
        <begin position="1"/>
        <end position="77"/>
    </location>
</feature>
<feature type="compositionally biased region" description="Polar residues" evidence="1">
    <location>
        <begin position="23"/>
        <end position="42"/>
    </location>
</feature>
<accession>A0A8A1M615</accession>
<name>A0A8A1M615_AJECA</name>
<organism evidence="2 3">
    <name type="scientific">Ajellomyces capsulatus</name>
    <name type="common">Darling's disease fungus</name>
    <name type="synonym">Histoplasma capsulatum</name>
    <dbReference type="NCBI Taxonomy" id="5037"/>
    <lineage>
        <taxon>Eukaryota</taxon>
        <taxon>Fungi</taxon>
        <taxon>Dikarya</taxon>
        <taxon>Ascomycota</taxon>
        <taxon>Pezizomycotina</taxon>
        <taxon>Eurotiomycetes</taxon>
        <taxon>Eurotiomycetidae</taxon>
        <taxon>Onygenales</taxon>
        <taxon>Ajellomycetaceae</taxon>
        <taxon>Histoplasma</taxon>
    </lineage>
</organism>
<gene>
    <name evidence="2" type="ORF">I7I51_04698</name>
</gene>
<feature type="compositionally biased region" description="Basic and acidic residues" evidence="1">
    <location>
        <begin position="143"/>
        <end position="158"/>
    </location>
</feature>
<evidence type="ECO:0000256" key="1">
    <source>
        <dbReference type="SAM" id="MobiDB-lite"/>
    </source>
</evidence>